<dbReference type="Pfam" id="PF00650">
    <property type="entry name" value="CRAL_TRIO"/>
    <property type="match status" value="1"/>
</dbReference>
<dbReference type="Gene3D" id="1.10.8.20">
    <property type="entry name" value="N-terminal domain of phosphatidylinositol transfer protein sec14p"/>
    <property type="match status" value="1"/>
</dbReference>
<dbReference type="InterPro" id="IPR001251">
    <property type="entry name" value="CRAL-TRIO_dom"/>
</dbReference>
<dbReference type="HOGENOM" id="CLU_580045_0_0_1"/>
<dbReference type="Gene3D" id="3.40.525.10">
    <property type="entry name" value="CRAL-TRIO lipid binding domain"/>
    <property type="match status" value="1"/>
</dbReference>
<evidence type="ECO:0000313" key="2">
    <source>
        <dbReference type="EMBL" id="EGX96162.1"/>
    </source>
</evidence>
<dbReference type="InterPro" id="IPR011074">
    <property type="entry name" value="CRAL/TRIO_N_dom"/>
</dbReference>
<protein>
    <submittedName>
        <fullName evidence="2">Cellular retinaldehyde-binding protein</fullName>
    </submittedName>
</protein>
<feature type="domain" description="CRAL/TRIO N-terminal" evidence="1">
    <location>
        <begin position="166"/>
        <end position="191"/>
    </location>
</feature>
<dbReference type="eggNOG" id="KOG1471">
    <property type="taxonomic scope" value="Eukaryota"/>
</dbReference>
<proteinExistence type="predicted"/>
<name>G3J6C8_CORMM</name>
<dbReference type="EMBL" id="JH126399">
    <property type="protein sequence ID" value="EGX96162.1"/>
    <property type="molecule type" value="Genomic_DNA"/>
</dbReference>
<organism evidence="2 3">
    <name type="scientific">Cordyceps militaris (strain CM01)</name>
    <name type="common">Caterpillar fungus</name>
    <dbReference type="NCBI Taxonomy" id="983644"/>
    <lineage>
        <taxon>Eukaryota</taxon>
        <taxon>Fungi</taxon>
        <taxon>Dikarya</taxon>
        <taxon>Ascomycota</taxon>
        <taxon>Pezizomycotina</taxon>
        <taxon>Sordariomycetes</taxon>
        <taxon>Hypocreomycetidae</taxon>
        <taxon>Hypocreales</taxon>
        <taxon>Cordycipitaceae</taxon>
        <taxon>Cordyceps</taxon>
    </lineage>
</organism>
<dbReference type="GeneID" id="18162851"/>
<keyword evidence="3" id="KW-1185">Reference proteome</keyword>
<dbReference type="VEuPathDB" id="FungiDB:CCM_00817"/>
<evidence type="ECO:0000313" key="3">
    <source>
        <dbReference type="Proteomes" id="UP000001610"/>
    </source>
</evidence>
<dbReference type="SMART" id="SM01100">
    <property type="entry name" value="CRAL_TRIO_N"/>
    <property type="match status" value="1"/>
</dbReference>
<dbReference type="CDD" id="cd00170">
    <property type="entry name" value="SEC14"/>
    <property type="match status" value="1"/>
</dbReference>
<dbReference type="OrthoDB" id="30289at2759"/>
<dbReference type="KEGG" id="cmt:CCM_00817"/>
<gene>
    <name evidence="2" type="ORF">CCM_00817</name>
</gene>
<dbReference type="InterPro" id="IPR036865">
    <property type="entry name" value="CRAL-TRIO_dom_sf"/>
</dbReference>
<dbReference type="Pfam" id="PF03765">
    <property type="entry name" value="CRAL_TRIO_N"/>
    <property type="match status" value="1"/>
</dbReference>
<evidence type="ECO:0000259" key="1">
    <source>
        <dbReference type="SMART" id="SM01100"/>
    </source>
</evidence>
<dbReference type="STRING" id="983644.G3J6C8"/>
<dbReference type="InParanoid" id="G3J6C8"/>
<dbReference type="SUPFAM" id="SSF46938">
    <property type="entry name" value="CRAL/TRIO N-terminal domain"/>
    <property type="match status" value="1"/>
</dbReference>
<dbReference type="InterPro" id="IPR036273">
    <property type="entry name" value="CRAL/TRIO_N_dom_sf"/>
</dbReference>
<dbReference type="Proteomes" id="UP000001610">
    <property type="component" value="Unassembled WGS sequence"/>
</dbReference>
<dbReference type="RefSeq" id="XP_006666039.1">
    <property type="nucleotide sequence ID" value="XM_006665976.1"/>
</dbReference>
<dbReference type="PANTHER" id="PTHR45657:SF3">
    <property type="entry name" value="TRANSPORTER, PUTATIVE (AFU_ORTHOLOGUE AFUA_5G09260)-RELATED"/>
    <property type="match status" value="1"/>
</dbReference>
<sequence length="471" mass="52491">MHPIIATTSPQRASRTVHFLTTAFIDNPKFCHVNAYALAEAVDKEGAARVVTLERSHCTTLRSRSRPFAHNKPSIRICNLAILFPATNLTLYNNTSYTFEFCITNIGSIVAMPPPSSQAVRNDSVSQYPTGHYGSLTVQQQDALDSFRSLLAKREYPDFEKSTPAQDVKLLRFLRARRWDVEAAYTQFNDTETWRQANEIDTLYETIDCEAYKELRSLTLNGQAVAASEMVAAKPNFSLAKKDGKTSANLICFAALYENLLRFTQPLSTQLPDREHAEVPITLSTYIMDVSGISVLQFWSLKSHIHTLAYLASAYYPETLGAIFIGWLDPVTVSKIRIVGRDEVLSALEEVIEKCSIPKTYGGELEYTFGQPPVLDPALKGIVDWEGDHSSFPLDPLVWEPVEGDAARVACLRVGYKDGKAQRDYLNYTIPAEGNSTGFIGSQPKSAGQPKTIGYQDSPCWPSALQYQNFE</sequence>
<dbReference type="AlphaFoldDB" id="G3J6C8"/>
<dbReference type="SUPFAM" id="SSF52087">
    <property type="entry name" value="CRAL/TRIO domain"/>
    <property type="match status" value="1"/>
</dbReference>
<dbReference type="InterPro" id="IPR051026">
    <property type="entry name" value="PI/PC_transfer"/>
</dbReference>
<reference evidence="2 3" key="1">
    <citation type="journal article" date="2011" name="Genome Biol.">
        <title>Genome sequence of the insect pathogenic fungus Cordyceps militaris, a valued traditional Chinese medicine.</title>
        <authorList>
            <person name="Zheng P."/>
            <person name="Xia Y."/>
            <person name="Xiao G."/>
            <person name="Xiong C."/>
            <person name="Hu X."/>
            <person name="Zhang S."/>
            <person name="Zheng H."/>
            <person name="Huang Y."/>
            <person name="Zhou Y."/>
            <person name="Wang S."/>
            <person name="Zhao G.P."/>
            <person name="Liu X."/>
            <person name="St Leger R.J."/>
            <person name="Wang C."/>
        </authorList>
    </citation>
    <scope>NUCLEOTIDE SEQUENCE [LARGE SCALE GENOMIC DNA]</scope>
    <source>
        <strain evidence="2 3">CM01</strain>
    </source>
</reference>
<accession>G3J6C8</accession>
<dbReference type="PANTHER" id="PTHR45657">
    <property type="entry name" value="CRAL-TRIO DOMAIN-CONTAINING PROTEIN YKL091C-RELATED"/>
    <property type="match status" value="1"/>
</dbReference>